<sequence>MWQDGAYGEEATAKVLGELPAGQWTVLHDLANGRFNFDHVVIGPPGVFCLNSKFSAYRLQAAESGALVGVHVDDPTLTKRIDRDISGAKWEAVALRNQIEKRSGRKVWVQPVIVWWGPYPDGGRTVEGVAVVQGKELVTRISRLPSKPTTDLESVCEVLRPGRHRR</sequence>
<organism evidence="2 3">
    <name type="scientific">Cellulomonas bogoriensis 69B4 = DSM 16987</name>
    <dbReference type="NCBI Taxonomy" id="1386082"/>
    <lineage>
        <taxon>Bacteria</taxon>
        <taxon>Bacillati</taxon>
        <taxon>Actinomycetota</taxon>
        <taxon>Actinomycetes</taxon>
        <taxon>Micrococcales</taxon>
        <taxon>Cellulomonadaceae</taxon>
        <taxon>Cellulomonas</taxon>
    </lineage>
</organism>
<name>A0A0A0C2M8_9CELL</name>
<feature type="domain" description="NERD" evidence="1">
    <location>
        <begin position="5"/>
        <end position="115"/>
    </location>
</feature>
<dbReference type="EMBL" id="AXCZ01000003">
    <property type="protein sequence ID" value="KGM14441.1"/>
    <property type="molecule type" value="Genomic_DNA"/>
</dbReference>
<dbReference type="AlphaFoldDB" id="A0A0A0C2M8"/>
<dbReference type="Proteomes" id="UP000054314">
    <property type="component" value="Unassembled WGS sequence"/>
</dbReference>
<evidence type="ECO:0000313" key="2">
    <source>
        <dbReference type="EMBL" id="KGM14441.1"/>
    </source>
</evidence>
<evidence type="ECO:0000259" key="1">
    <source>
        <dbReference type="Pfam" id="PF08378"/>
    </source>
</evidence>
<accession>A0A0A0C2M8</accession>
<comment type="caution">
    <text evidence="2">The sequence shown here is derived from an EMBL/GenBank/DDBJ whole genome shotgun (WGS) entry which is preliminary data.</text>
</comment>
<protein>
    <recommendedName>
        <fullName evidence="1">NERD domain-containing protein</fullName>
    </recommendedName>
</protein>
<dbReference type="Pfam" id="PF08378">
    <property type="entry name" value="NERD"/>
    <property type="match status" value="1"/>
</dbReference>
<keyword evidence="3" id="KW-1185">Reference proteome</keyword>
<gene>
    <name evidence="2" type="ORF">N869_10975</name>
</gene>
<evidence type="ECO:0000313" key="3">
    <source>
        <dbReference type="Proteomes" id="UP000054314"/>
    </source>
</evidence>
<proteinExistence type="predicted"/>
<dbReference type="InterPro" id="IPR011528">
    <property type="entry name" value="NERD"/>
</dbReference>
<reference evidence="2 3" key="1">
    <citation type="submission" date="2013-08" db="EMBL/GenBank/DDBJ databases">
        <title>Genome sequencing of Cellulomonas bogoriensis 69B4.</title>
        <authorList>
            <person name="Chen F."/>
            <person name="Li Y."/>
            <person name="Wang G."/>
        </authorList>
    </citation>
    <scope>NUCLEOTIDE SEQUENCE [LARGE SCALE GENOMIC DNA]</scope>
    <source>
        <strain evidence="2 3">69B4</strain>
    </source>
</reference>